<feature type="transmembrane region" description="Helical" evidence="1">
    <location>
        <begin position="123"/>
        <end position="149"/>
    </location>
</feature>
<dbReference type="InterPro" id="IPR010540">
    <property type="entry name" value="CmpB_TMEM229"/>
</dbReference>
<feature type="transmembrane region" description="Helical" evidence="1">
    <location>
        <begin position="89"/>
        <end position="111"/>
    </location>
</feature>
<feature type="transmembrane region" description="Helical" evidence="1">
    <location>
        <begin position="21"/>
        <end position="43"/>
    </location>
</feature>
<keyword evidence="1" id="KW-1133">Transmembrane helix</keyword>
<keyword evidence="1" id="KW-0812">Transmembrane</keyword>
<gene>
    <name evidence="2" type="ORF">SAMN02745158_02145</name>
</gene>
<protein>
    <submittedName>
        <fullName evidence="2">Putative ABC-transporter type IV</fullName>
    </submittedName>
</protein>
<dbReference type="Proteomes" id="UP000184245">
    <property type="component" value="Unassembled WGS sequence"/>
</dbReference>
<dbReference type="OrthoDB" id="9789229at2"/>
<dbReference type="RefSeq" id="WP_072851511.1">
    <property type="nucleotide sequence ID" value="NZ_FQVI01000010.1"/>
</dbReference>
<dbReference type="Pfam" id="PF06541">
    <property type="entry name" value="ABC_trans_CmpB"/>
    <property type="match status" value="1"/>
</dbReference>
<dbReference type="STRING" id="1122155.SAMN02745158_02145"/>
<name>A0A1M4XXY4_9CLOT</name>
<proteinExistence type="predicted"/>
<sequence length="225" mass="25498">MEKETVKQKKNYLKEKGSLIIYSKLFWLFLAGSVVGVIMEGTFCLFTKGQWESHVISVCLPFNALYGAGAVLFYVGAVKLRKKNIWIRVLYMTVAATVLELLCGLLLKYGLGMRAWNYENSFLNYKGIICLGFSIAWGIAAFGFCKLYSHINSLLNKLRGGYWNCACAVLSIVMAIDISLAGISIVRWSERHYGISASTQFEQEVDMEAPDEWMESRFAEWRFLG</sequence>
<keyword evidence="1" id="KW-0472">Membrane</keyword>
<keyword evidence="3" id="KW-1185">Reference proteome</keyword>
<feature type="transmembrane region" description="Helical" evidence="1">
    <location>
        <begin position="55"/>
        <end position="77"/>
    </location>
</feature>
<evidence type="ECO:0000313" key="3">
    <source>
        <dbReference type="Proteomes" id="UP000184245"/>
    </source>
</evidence>
<evidence type="ECO:0000313" key="2">
    <source>
        <dbReference type="EMBL" id="SHE98417.1"/>
    </source>
</evidence>
<reference evidence="2 3" key="1">
    <citation type="submission" date="2016-11" db="EMBL/GenBank/DDBJ databases">
        <authorList>
            <person name="Jaros S."/>
            <person name="Januszkiewicz K."/>
            <person name="Wedrychowicz H."/>
        </authorList>
    </citation>
    <scope>NUCLEOTIDE SEQUENCE [LARGE SCALE GENOMIC DNA]</scope>
    <source>
        <strain evidence="2 3">DSM 17459</strain>
    </source>
</reference>
<evidence type="ECO:0000256" key="1">
    <source>
        <dbReference type="SAM" id="Phobius"/>
    </source>
</evidence>
<accession>A0A1M4XXY4</accession>
<feature type="transmembrane region" description="Helical" evidence="1">
    <location>
        <begin position="161"/>
        <end position="186"/>
    </location>
</feature>
<dbReference type="AlphaFoldDB" id="A0A1M4XXY4"/>
<organism evidence="2 3">
    <name type="scientific">Lactonifactor longoviformis DSM 17459</name>
    <dbReference type="NCBI Taxonomy" id="1122155"/>
    <lineage>
        <taxon>Bacteria</taxon>
        <taxon>Bacillati</taxon>
        <taxon>Bacillota</taxon>
        <taxon>Clostridia</taxon>
        <taxon>Eubacteriales</taxon>
        <taxon>Clostridiaceae</taxon>
        <taxon>Lactonifactor</taxon>
    </lineage>
</organism>
<dbReference type="EMBL" id="FQVI01000010">
    <property type="protein sequence ID" value="SHE98417.1"/>
    <property type="molecule type" value="Genomic_DNA"/>
</dbReference>